<dbReference type="Gene3D" id="3.40.50.150">
    <property type="entry name" value="Vaccinia Virus protein VP39"/>
    <property type="match status" value="1"/>
</dbReference>
<keyword evidence="3" id="KW-1185">Reference proteome</keyword>
<organism evidence="2 3">
    <name type="scientific">Salinactinospora qingdaonensis</name>
    <dbReference type="NCBI Taxonomy" id="702744"/>
    <lineage>
        <taxon>Bacteria</taxon>
        <taxon>Bacillati</taxon>
        <taxon>Actinomycetota</taxon>
        <taxon>Actinomycetes</taxon>
        <taxon>Streptosporangiales</taxon>
        <taxon>Nocardiopsidaceae</taxon>
        <taxon>Salinactinospora</taxon>
    </lineage>
</organism>
<dbReference type="Proteomes" id="UP001500908">
    <property type="component" value="Unassembled WGS sequence"/>
</dbReference>
<evidence type="ECO:0000313" key="3">
    <source>
        <dbReference type="Proteomes" id="UP001500908"/>
    </source>
</evidence>
<feature type="compositionally biased region" description="Polar residues" evidence="1">
    <location>
        <begin position="8"/>
        <end position="21"/>
    </location>
</feature>
<dbReference type="Pfam" id="PF04672">
    <property type="entry name" value="Methyltransf_19"/>
    <property type="match status" value="1"/>
</dbReference>
<dbReference type="InterPro" id="IPR006764">
    <property type="entry name" value="SAM_dep_MeTrfase_SAV2177_type"/>
</dbReference>
<keyword evidence="2" id="KW-0808">Transferase</keyword>
<dbReference type="GO" id="GO:0032259">
    <property type="term" value="P:methylation"/>
    <property type="evidence" value="ECO:0007669"/>
    <property type="project" value="UniProtKB-KW"/>
</dbReference>
<reference evidence="3" key="1">
    <citation type="journal article" date="2019" name="Int. J. Syst. Evol. Microbiol.">
        <title>The Global Catalogue of Microorganisms (GCM) 10K type strain sequencing project: providing services to taxonomists for standard genome sequencing and annotation.</title>
        <authorList>
            <consortium name="The Broad Institute Genomics Platform"/>
            <consortium name="The Broad Institute Genome Sequencing Center for Infectious Disease"/>
            <person name="Wu L."/>
            <person name="Ma J."/>
        </authorList>
    </citation>
    <scope>NUCLEOTIDE SEQUENCE [LARGE SCALE GENOMIC DNA]</scope>
    <source>
        <strain evidence="3">JCM 17137</strain>
    </source>
</reference>
<protein>
    <submittedName>
        <fullName evidence="2">SAM-dependent methyltransferase</fullName>
    </submittedName>
</protein>
<accession>A0ABP7GFR7</accession>
<feature type="region of interest" description="Disordered" evidence="1">
    <location>
        <begin position="1"/>
        <end position="21"/>
    </location>
</feature>
<evidence type="ECO:0000256" key="1">
    <source>
        <dbReference type="SAM" id="MobiDB-lite"/>
    </source>
</evidence>
<dbReference type="CDD" id="cd02440">
    <property type="entry name" value="AdoMet_MTases"/>
    <property type="match status" value="1"/>
</dbReference>
<comment type="caution">
    <text evidence="2">The sequence shown here is derived from an EMBL/GenBank/DDBJ whole genome shotgun (WGS) entry which is preliminary data.</text>
</comment>
<sequence>MSPPMNLSAGSNGSNAPIWTQTPINTAEPSIARVYDAVLDGKDNFAVDREIARKFLQIPGANQMPWDNRAWLERVTRWLVGEGGIRQIIDLGSGLPTTSSIHEFAREVADDVRVAYVDNDPIVLAHGRALLAVDDNTTVITGDVCDDESIFANPELRGLIDLNEPFAVIVASVLHHLPDGEDQRIAAALRERLGPGCYLAFANFHDPGDPRAREIENALVEGGLGSGWMRPYPQHRMYFGDLDLVAPGLCPVNEWRPDDATRTDSPVHHLYIGGVGKRT</sequence>
<gene>
    <name evidence="2" type="ORF">GCM10022402_47350</name>
</gene>
<dbReference type="InterPro" id="IPR029063">
    <property type="entry name" value="SAM-dependent_MTases_sf"/>
</dbReference>
<name>A0ABP7GFR7_9ACTN</name>
<dbReference type="SUPFAM" id="SSF53335">
    <property type="entry name" value="S-adenosyl-L-methionine-dependent methyltransferases"/>
    <property type="match status" value="1"/>
</dbReference>
<keyword evidence="2" id="KW-0489">Methyltransferase</keyword>
<evidence type="ECO:0000313" key="2">
    <source>
        <dbReference type="EMBL" id="GAA3764666.1"/>
    </source>
</evidence>
<dbReference type="PIRSF" id="PIRSF017393">
    <property type="entry name" value="MTase_SAV2177"/>
    <property type="match status" value="1"/>
</dbReference>
<proteinExistence type="predicted"/>
<dbReference type="EMBL" id="BAABDD010000043">
    <property type="protein sequence ID" value="GAA3764666.1"/>
    <property type="molecule type" value="Genomic_DNA"/>
</dbReference>
<dbReference type="GO" id="GO:0008168">
    <property type="term" value="F:methyltransferase activity"/>
    <property type="evidence" value="ECO:0007669"/>
    <property type="project" value="UniProtKB-KW"/>
</dbReference>